<comment type="caution">
    <text evidence="2">The sequence shown here is derived from an EMBL/GenBank/DDBJ whole genome shotgun (WGS) entry which is preliminary data.</text>
</comment>
<evidence type="ECO:0000313" key="3">
    <source>
        <dbReference type="Proteomes" id="UP000265520"/>
    </source>
</evidence>
<dbReference type="InterPro" id="IPR011009">
    <property type="entry name" value="Kinase-like_dom_sf"/>
</dbReference>
<dbReference type="InterPro" id="IPR053293">
    <property type="entry name" value="OCM_Kinase"/>
</dbReference>
<protein>
    <submittedName>
        <fullName evidence="2">E3 ubiquitin-protein ligase KEG-like</fullName>
    </submittedName>
</protein>
<dbReference type="GO" id="GO:0005524">
    <property type="term" value="F:ATP binding"/>
    <property type="evidence" value="ECO:0007669"/>
    <property type="project" value="InterPro"/>
</dbReference>
<evidence type="ECO:0000313" key="2">
    <source>
        <dbReference type="EMBL" id="MCH96940.1"/>
    </source>
</evidence>
<dbReference type="SUPFAM" id="SSF56112">
    <property type="entry name" value="Protein kinase-like (PK-like)"/>
    <property type="match status" value="1"/>
</dbReference>
<dbReference type="EMBL" id="LXQA010033710">
    <property type="protein sequence ID" value="MCH96940.1"/>
    <property type="molecule type" value="Genomic_DNA"/>
</dbReference>
<dbReference type="Proteomes" id="UP000265520">
    <property type="component" value="Unassembled WGS sequence"/>
</dbReference>
<dbReference type="PANTHER" id="PTHR47209:SF1">
    <property type="entry name" value="OS06G0639500 PROTEIN"/>
    <property type="match status" value="1"/>
</dbReference>
<organism evidence="2 3">
    <name type="scientific">Trifolium medium</name>
    <dbReference type="NCBI Taxonomy" id="97028"/>
    <lineage>
        <taxon>Eukaryota</taxon>
        <taxon>Viridiplantae</taxon>
        <taxon>Streptophyta</taxon>
        <taxon>Embryophyta</taxon>
        <taxon>Tracheophyta</taxon>
        <taxon>Spermatophyta</taxon>
        <taxon>Magnoliopsida</taxon>
        <taxon>eudicotyledons</taxon>
        <taxon>Gunneridae</taxon>
        <taxon>Pentapetalae</taxon>
        <taxon>rosids</taxon>
        <taxon>fabids</taxon>
        <taxon>Fabales</taxon>
        <taxon>Fabaceae</taxon>
        <taxon>Papilionoideae</taxon>
        <taxon>50 kb inversion clade</taxon>
        <taxon>NPAAA clade</taxon>
        <taxon>Hologalegina</taxon>
        <taxon>IRL clade</taxon>
        <taxon>Trifolieae</taxon>
        <taxon>Trifolium</taxon>
    </lineage>
</organism>
<evidence type="ECO:0000259" key="1">
    <source>
        <dbReference type="PROSITE" id="PS50011"/>
    </source>
</evidence>
<feature type="domain" description="Protein kinase" evidence="1">
    <location>
        <begin position="1"/>
        <end position="160"/>
    </location>
</feature>
<reference evidence="2 3" key="1">
    <citation type="journal article" date="2018" name="Front. Plant Sci.">
        <title>Red Clover (Trifolium pratense) and Zigzag Clover (T. medium) - A Picture of Genomic Similarities and Differences.</title>
        <authorList>
            <person name="Dluhosova J."/>
            <person name="Istvanek J."/>
            <person name="Nedelnik J."/>
            <person name="Repkova J."/>
        </authorList>
    </citation>
    <scope>NUCLEOTIDE SEQUENCE [LARGE SCALE GENOMIC DNA]</scope>
    <source>
        <strain evidence="3">cv. 10/8</strain>
        <tissue evidence="2">Leaf</tissue>
    </source>
</reference>
<dbReference type="AlphaFoldDB" id="A0A392NAT3"/>
<gene>
    <name evidence="2" type="ORF">A2U01_0017932</name>
</gene>
<feature type="non-terminal residue" evidence="2">
    <location>
        <position position="1"/>
    </location>
</feature>
<feature type="non-terminal residue" evidence="2">
    <location>
        <position position="245"/>
    </location>
</feature>
<name>A0A392NAT3_9FABA</name>
<proteinExistence type="predicted"/>
<dbReference type="Gene3D" id="1.10.510.10">
    <property type="entry name" value="Transferase(Phosphotransferase) domain 1"/>
    <property type="match status" value="1"/>
</dbReference>
<dbReference type="InterPro" id="IPR000719">
    <property type="entry name" value="Prot_kinase_dom"/>
</dbReference>
<dbReference type="PROSITE" id="PS50011">
    <property type="entry name" value="PROTEIN_KINASE_DOM"/>
    <property type="match status" value="1"/>
</dbReference>
<dbReference type="PANTHER" id="PTHR47209">
    <property type="entry name" value="OS06G0639500 PROTEIN"/>
    <property type="match status" value="1"/>
</dbReference>
<dbReference type="GO" id="GO:0004672">
    <property type="term" value="F:protein kinase activity"/>
    <property type="evidence" value="ECO:0007669"/>
    <property type="project" value="InterPro"/>
</dbReference>
<sequence>YGINLAQGILELHSKGILVLNLKPCNVLLDDNDQAILGDVGIPNLLLGSSFVSSDIAQRLGTPNYMAPEQWKPEVRGPISFESDSWGFGCTIVEMLTGNQPWYGCSVGGIYGSVVEKHEKPHIPSGLPSPIENILSGCFEYDLRNRPLMVDILRVFKSSLKELASDGGWRYQGILKVIPKSGSTDYTEWFLSKDHLQVGDMVRSRKPPNSCKAQNMIVPEGTVVGLERTADNGFVLVRVHGIHDP</sequence>
<dbReference type="SMART" id="SM00220">
    <property type="entry name" value="S_TKc"/>
    <property type="match status" value="1"/>
</dbReference>
<dbReference type="Pfam" id="PF00069">
    <property type="entry name" value="Pkinase"/>
    <property type="match status" value="1"/>
</dbReference>
<keyword evidence="3" id="KW-1185">Reference proteome</keyword>
<accession>A0A392NAT3</accession>